<proteinExistence type="predicted"/>
<protein>
    <submittedName>
        <fullName evidence="1">Uncharacterized protein</fullName>
    </submittedName>
</protein>
<name>A0A1Y2H5I8_9FUNG</name>
<evidence type="ECO:0000313" key="1">
    <source>
        <dbReference type="EMBL" id="ORZ29264.1"/>
    </source>
</evidence>
<sequence length="179" mass="20149">ILTTFNEQNVHDGFQARRFLASRQVAKDPASLPSWHPDPRWRLPVYLCHARSTLRLARCSPDCRTKQLRFPVRPAFRWRCLSRLLGSRLGRVDAQRQDVSDLTLDGHFDVHCRGGRVDQSEHEIVAGIVAAQQQGRGSRSCVCVVDCRQFAHPVYVQQVFGGFEPRGQGQGGFGRGQGV</sequence>
<organism evidence="1 2">
    <name type="scientific">Catenaria anguillulae PL171</name>
    <dbReference type="NCBI Taxonomy" id="765915"/>
    <lineage>
        <taxon>Eukaryota</taxon>
        <taxon>Fungi</taxon>
        <taxon>Fungi incertae sedis</taxon>
        <taxon>Blastocladiomycota</taxon>
        <taxon>Blastocladiomycetes</taxon>
        <taxon>Blastocladiales</taxon>
        <taxon>Catenariaceae</taxon>
        <taxon>Catenaria</taxon>
    </lineage>
</organism>
<dbReference type="EMBL" id="MCFL01000258">
    <property type="protein sequence ID" value="ORZ29264.1"/>
    <property type="molecule type" value="Genomic_DNA"/>
</dbReference>
<accession>A0A1Y2H5I8</accession>
<keyword evidence="2" id="KW-1185">Reference proteome</keyword>
<dbReference type="Proteomes" id="UP000193411">
    <property type="component" value="Unassembled WGS sequence"/>
</dbReference>
<reference evidence="1 2" key="1">
    <citation type="submission" date="2016-07" db="EMBL/GenBank/DDBJ databases">
        <title>Pervasive Adenine N6-methylation of Active Genes in Fungi.</title>
        <authorList>
            <consortium name="DOE Joint Genome Institute"/>
            <person name="Mondo S.J."/>
            <person name="Dannebaum R.O."/>
            <person name="Kuo R.C."/>
            <person name="Labutti K."/>
            <person name="Haridas S."/>
            <person name="Kuo A."/>
            <person name="Salamov A."/>
            <person name="Ahrendt S.R."/>
            <person name="Lipzen A."/>
            <person name="Sullivan W."/>
            <person name="Andreopoulos W.B."/>
            <person name="Clum A."/>
            <person name="Lindquist E."/>
            <person name="Daum C."/>
            <person name="Ramamoorthy G.K."/>
            <person name="Gryganskyi A."/>
            <person name="Culley D."/>
            <person name="Magnuson J.K."/>
            <person name="James T.Y."/>
            <person name="O'Malley M.A."/>
            <person name="Stajich J.E."/>
            <person name="Spatafora J.W."/>
            <person name="Visel A."/>
            <person name="Grigoriev I.V."/>
        </authorList>
    </citation>
    <scope>NUCLEOTIDE SEQUENCE [LARGE SCALE GENOMIC DNA]</scope>
    <source>
        <strain evidence="1 2">PL171</strain>
    </source>
</reference>
<gene>
    <name evidence="1" type="ORF">BCR44DRAFT_1530212</name>
</gene>
<evidence type="ECO:0000313" key="2">
    <source>
        <dbReference type="Proteomes" id="UP000193411"/>
    </source>
</evidence>
<dbReference type="AlphaFoldDB" id="A0A1Y2H5I8"/>
<feature type="non-terminal residue" evidence="1">
    <location>
        <position position="1"/>
    </location>
</feature>
<comment type="caution">
    <text evidence="1">The sequence shown here is derived from an EMBL/GenBank/DDBJ whole genome shotgun (WGS) entry which is preliminary data.</text>
</comment>
<feature type="non-terminal residue" evidence="1">
    <location>
        <position position="179"/>
    </location>
</feature>